<dbReference type="InterPro" id="IPR029002">
    <property type="entry name" value="PLPC/GPLD1"/>
</dbReference>
<dbReference type="Proteomes" id="UP000284902">
    <property type="component" value="Unassembled WGS sequence"/>
</dbReference>
<accession>A0A3E4LWX7</accession>
<dbReference type="Pfam" id="PF00882">
    <property type="entry name" value="Zn_dep_PLPC"/>
    <property type="match status" value="1"/>
</dbReference>
<evidence type="ECO:0000313" key="4">
    <source>
        <dbReference type="Proteomes" id="UP000260793"/>
    </source>
</evidence>
<proteinExistence type="predicted"/>
<dbReference type="Proteomes" id="UP000260793">
    <property type="component" value="Unassembled WGS sequence"/>
</dbReference>
<reference evidence="4 5" key="1">
    <citation type="submission" date="2018-08" db="EMBL/GenBank/DDBJ databases">
        <title>A genome reference for cultivated species of the human gut microbiota.</title>
        <authorList>
            <person name="Zou Y."/>
            <person name="Xue W."/>
            <person name="Luo G."/>
        </authorList>
    </citation>
    <scope>NUCLEOTIDE SEQUENCE [LARGE SCALE GENOMIC DNA]</scope>
    <source>
        <strain evidence="3 5">AM25-1LB</strain>
        <strain evidence="2 4">TF11-7</strain>
    </source>
</reference>
<comment type="caution">
    <text evidence="2">The sequence shown here is derived from an EMBL/GenBank/DDBJ whole genome shotgun (WGS) entry which is preliminary data.</text>
</comment>
<name>A0A3E4LWX7_9FIRM</name>
<evidence type="ECO:0000313" key="5">
    <source>
        <dbReference type="Proteomes" id="UP000284902"/>
    </source>
</evidence>
<evidence type="ECO:0000313" key="2">
    <source>
        <dbReference type="EMBL" id="RGK41970.1"/>
    </source>
</evidence>
<feature type="domain" description="Phospholipase C/D" evidence="1">
    <location>
        <begin position="7"/>
        <end position="144"/>
    </location>
</feature>
<dbReference type="EMBL" id="QRHG01000007">
    <property type="protein sequence ID" value="RHF62173.1"/>
    <property type="molecule type" value="Genomic_DNA"/>
</dbReference>
<sequence>MPTTYAHYRFGKEVTEALPRGLQNTIEYHRELYDIGLHGPDILFYYKALKSHPVNQQGHTVHENFADTFFEHAVSVIEKAEDPAAARVYIYGVICHFALDSECHPYIEKMIQESGISHCELEMEFDRMMMSDDFINPVRHLNTKHIHPTMRNAKIIAPFFEDVTPEEMQRSLKSMIFYHKLFLVPEPAKRKALFMAMKAIGKYDALHGIVMSLEPNPACREYCMLLKRLYAGAVPLAASLILQFQKRLFNGQQLPERFHRTFGAGTDWEKLRL</sequence>
<gene>
    <name evidence="3" type="ORF">DW672_04350</name>
    <name evidence="2" type="ORF">DXD17_02770</name>
</gene>
<protein>
    <recommendedName>
        <fullName evidence="1">Phospholipase C/D domain-containing protein</fullName>
    </recommendedName>
</protein>
<dbReference type="EMBL" id="QSQN01000005">
    <property type="protein sequence ID" value="RGK41970.1"/>
    <property type="molecule type" value="Genomic_DNA"/>
</dbReference>
<evidence type="ECO:0000259" key="1">
    <source>
        <dbReference type="Pfam" id="PF00882"/>
    </source>
</evidence>
<organism evidence="2 4">
    <name type="scientific">[Ruminococcus] lactaris</name>
    <dbReference type="NCBI Taxonomy" id="46228"/>
    <lineage>
        <taxon>Bacteria</taxon>
        <taxon>Bacillati</taxon>
        <taxon>Bacillota</taxon>
        <taxon>Clostridia</taxon>
        <taxon>Lachnospirales</taxon>
        <taxon>Lachnospiraceae</taxon>
        <taxon>Mediterraneibacter</taxon>
    </lineage>
</organism>
<dbReference type="AlphaFoldDB" id="A0A3E4LWX7"/>
<dbReference type="RefSeq" id="WP_117687733.1">
    <property type="nucleotide sequence ID" value="NZ_DAWARK010000058.1"/>
</dbReference>
<evidence type="ECO:0000313" key="3">
    <source>
        <dbReference type="EMBL" id="RHF62173.1"/>
    </source>
</evidence>